<dbReference type="eggNOG" id="COG4966">
    <property type="taxonomic scope" value="Bacteria"/>
</dbReference>
<accession>B2A7F0</accession>
<dbReference type="InParanoid" id="B2A7F0"/>
<evidence type="ECO:0000256" key="1">
    <source>
        <dbReference type="SAM" id="Phobius"/>
    </source>
</evidence>
<dbReference type="HOGENOM" id="CLU_1650328_0_0_9"/>
<dbReference type="EMBL" id="CP001034">
    <property type="protein sequence ID" value="ACB85659.1"/>
    <property type="molecule type" value="Genomic_DNA"/>
</dbReference>
<dbReference type="STRING" id="457570.Nther_2092"/>
<keyword evidence="1" id="KW-0472">Membrane</keyword>
<dbReference type="KEGG" id="nth:Nther_2092"/>
<evidence type="ECO:0000313" key="3">
    <source>
        <dbReference type="Proteomes" id="UP000001683"/>
    </source>
</evidence>
<dbReference type="AlphaFoldDB" id="B2A7F0"/>
<gene>
    <name evidence="2" type="ordered locus">Nther_2092</name>
</gene>
<dbReference type="InterPro" id="IPR045584">
    <property type="entry name" value="Pilin-like"/>
</dbReference>
<feature type="transmembrane region" description="Helical" evidence="1">
    <location>
        <begin position="20"/>
        <end position="38"/>
    </location>
</feature>
<sequence>MFRLIIKYANNNRGLTLIEIMATIVIMGLVLTGLYSMFHGSLRSYTTSQEMVNVQQKERQLDYIVRELRPLALSDDYIKINENNGEIKFKTNEQDQYKKFYYDDGQIYHDTGSEKIQLISNVTSFSVIEKNKYIAIEVGLNSPEGEQIVDFSIYPRFREE</sequence>
<keyword evidence="1" id="KW-0812">Transmembrane</keyword>
<evidence type="ECO:0000313" key="2">
    <source>
        <dbReference type="EMBL" id="ACB85659.1"/>
    </source>
</evidence>
<proteinExistence type="predicted"/>
<keyword evidence="1" id="KW-1133">Transmembrane helix</keyword>
<reference evidence="2 3" key="2">
    <citation type="journal article" date="2011" name="J. Bacteriol.">
        <title>Complete genome sequence of the anaerobic, halophilic alkalithermophile Natranaerobius thermophilus JW/NM-WN-LF.</title>
        <authorList>
            <person name="Zhao B."/>
            <person name="Mesbah N.M."/>
            <person name="Dalin E."/>
            <person name="Goodwin L."/>
            <person name="Nolan M."/>
            <person name="Pitluck S."/>
            <person name="Chertkov O."/>
            <person name="Brettin T.S."/>
            <person name="Han J."/>
            <person name="Larimer F.W."/>
            <person name="Land M.L."/>
            <person name="Hauser L."/>
            <person name="Kyrpides N."/>
            <person name="Wiegel J."/>
        </authorList>
    </citation>
    <scope>NUCLEOTIDE SEQUENCE [LARGE SCALE GENOMIC DNA]</scope>
    <source>
        <strain evidence="3">ATCC BAA-1301 / DSM 18059 / JW/NM-WN-LF</strain>
    </source>
</reference>
<evidence type="ECO:0008006" key="4">
    <source>
        <dbReference type="Google" id="ProtNLM"/>
    </source>
</evidence>
<dbReference type="SUPFAM" id="SSF54523">
    <property type="entry name" value="Pili subunits"/>
    <property type="match status" value="1"/>
</dbReference>
<dbReference type="NCBIfam" id="TIGR02532">
    <property type="entry name" value="IV_pilin_GFxxxE"/>
    <property type="match status" value="1"/>
</dbReference>
<dbReference type="RefSeq" id="WP_012448515.1">
    <property type="nucleotide sequence ID" value="NC_010718.1"/>
</dbReference>
<dbReference type="OrthoDB" id="2113075at2"/>
<dbReference type="InterPro" id="IPR012902">
    <property type="entry name" value="N_methyl_site"/>
</dbReference>
<name>B2A7F0_NATTJ</name>
<reference evidence="2 3" key="1">
    <citation type="submission" date="2008-04" db="EMBL/GenBank/DDBJ databases">
        <title>Complete sequence of chromosome of Natranaerobius thermophilus JW/NM-WN-LF.</title>
        <authorList>
            <consortium name="US DOE Joint Genome Institute"/>
            <person name="Copeland A."/>
            <person name="Lucas S."/>
            <person name="Lapidus A."/>
            <person name="Glavina del Rio T."/>
            <person name="Dalin E."/>
            <person name="Tice H."/>
            <person name="Bruce D."/>
            <person name="Goodwin L."/>
            <person name="Pitluck S."/>
            <person name="Chertkov O."/>
            <person name="Brettin T."/>
            <person name="Detter J.C."/>
            <person name="Han C."/>
            <person name="Kuske C.R."/>
            <person name="Schmutz J."/>
            <person name="Larimer F."/>
            <person name="Land M."/>
            <person name="Hauser L."/>
            <person name="Kyrpides N."/>
            <person name="Lykidis A."/>
            <person name="Mesbah N.M."/>
            <person name="Wiegel J."/>
        </authorList>
    </citation>
    <scope>NUCLEOTIDE SEQUENCE [LARGE SCALE GENOMIC DNA]</scope>
    <source>
        <strain evidence="3">ATCC BAA-1301 / DSM 18059 / JW/NM-WN-LF</strain>
    </source>
</reference>
<dbReference type="Pfam" id="PF07963">
    <property type="entry name" value="N_methyl"/>
    <property type="match status" value="1"/>
</dbReference>
<dbReference type="Proteomes" id="UP000001683">
    <property type="component" value="Chromosome"/>
</dbReference>
<protein>
    <recommendedName>
        <fullName evidence="4">Prepilin-type N-terminal cleavage/methylation domain-containing protein</fullName>
    </recommendedName>
</protein>
<dbReference type="PROSITE" id="PS00409">
    <property type="entry name" value="PROKAR_NTER_METHYL"/>
    <property type="match status" value="1"/>
</dbReference>
<keyword evidence="3" id="KW-1185">Reference proteome</keyword>
<organism evidence="2 3">
    <name type="scientific">Natranaerobius thermophilus (strain ATCC BAA-1301 / DSM 18059 / JW/NM-WN-LF)</name>
    <dbReference type="NCBI Taxonomy" id="457570"/>
    <lineage>
        <taxon>Bacteria</taxon>
        <taxon>Bacillati</taxon>
        <taxon>Bacillota</taxon>
        <taxon>Clostridia</taxon>
        <taxon>Natranaerobiales</taxon>
        <taxon>Natranaerobiaceae</taxon>
        <taxon>Natranaerobius</taxon>
    </lineage>
</organism>